<evidence type="ECO:0000313" key="2">
    <source>
        <dbReference type="EMBL" id="KAF2130399.1"/>
    </source>
</evidence>
<gene>
    <name evidence="2" type="ORF">P153DRAFT_430617</name>
</gene>
<dbReference type="SUPFAM" id="SSF49785">
    <property type="entry name" value="Galactose-binding domain-like"/>
    <property type="match status" value="1"/>
</dbReference>
<sequence length="383" mass="38690">MAGAVVPQVSPKNSGYCGTGCQPNFGTCSGSGVYSTIPSSTLRTSTIPNTRSSSIPPSSTRTSSTAIARSSSTSSVRSSSTSSARSSSTSSARSSSTSSARSSSTSSARSSSTSSVRSSSASPSVQSSSASRSIIPVSSSTHVSSSVSTQVGSSTSSSIAVSSSASSTLVLGSVTSSLASGSPSLISSIATTVSSQTSVDIISTSVAETVPSVVSMQPSSTPTVISPVQIVVNPSFELGDGSDPTDWTVERLYIIDAGASGRVQSNPHTGSYSIRGRGQPNGGYDVYVSQTVTVVPGASYNLEVFAKQTTDGFCSISIYLGERAIREYVPPGTSYTSISAVVDISAGDPAQQTLLIDGACSLPDGNAEMYDLFIDDVTMTLVV</sequence>
<evidence type="ECO:0000256" key="1">
    <source>
        <dbReference type="SAM" id="MobiDB-lite"/>
    </source>
</evidence>
<dbReference type="OrthoDB" id="3797512at2759"/>
<dbReference type="InterPro" id="IPR008979">
    <property type="entry name" value="Galactose-bd-like_sf"/>
</dbReference>
<dbReference type="GeneID" id="54413279"/>
<accession>A0A6A6AES7</accession>
<evidence type="ECO:0000313" key="3">
    <source>
        <dbReference type="Proteomes" id="UP000799771"/>
    </source>
</evidence>
<name>A0A6A6AES7_9PLEO</name>
<dbReference type="AlphaFoldDB" id="A0A6A6AES7"/>
<keyword evidence="3" id="KW-1185">Reference proteome</keyword>
<protein>
    <submittedName>
        <fullName evidence="2">Uncharacterized protein</fullName>
    </submittedName>
</protein>
<reference evidence="2" key="1">
    <citation type="journal article" date="2020" name="Stud. Mycol.">
        <title>101 Dothideomycetes genomes: a test case for predicting lifestyles and emergence of pathogens.</title>
        <authorList>
            <person name="Haridas S."/>
            <person name="Albert R."/>
            <person name="Binder M."/>
            <person name="Bloem J."/>
            <person name="Labutti K."/>
            <person name="Salamov A."/>
            <person name="Andreopoulos B."/>
            <person name="Baker S."/>
            <person name="Barry K."/>
            <person name="Bills G."/>
            <person name="Bluhm B."/>
            <person name="Cannon C."/>
            <person name="Castanera R."/>
            <person name="Culley D."/>
            <person name="Daum C."/>
            <person name="Ezra D."/>
            <person name="Gonzalez J."/>
            <person name="Henrissat B."/>
            <person name="Kuo A."/>
            <person name="Liang C."/>
            <person name="Lipzen A."/>
            <person name="Lutzoni F."/>
            <person name="Magnuson J."/>
            <person name="Mondo S."/>
            <person name="Nolan M."/>
            <person name="Ohm R."/>
            <person name="Pangilinan J."/>
            <person name="Park H.-J."/>
            <person name="Ramirez L."/>
            <person name="Alfaro M."/>
            <person name="Sun H."/>
            <person name="Tritt A."/>
            <person name="Yoshinaga Y."/>
            <person name="Zwiers L.-H."/>
            <person name="Turgeon B."/>
            <person name="Goodwin S."/>
            <person name="Spatafora J."/>
            <person name="Crous P."/>
            <person name="Grigoriev I."/>
        </authorList>
    </citation>
    <scope>NUCLEOTIDE SEQUENCE</scope>
    <source>
        <strain evidence="2">CBS 119687</strain>
    </source>
</reference>
<dbReference type="Proteomes" id="UP000799771">
    <property type="component" value="Unassembled WGS sequence"/>
</dbReference>
<feature type="region of interest" description="Disordered" evidence="1">
    <location>
        <begin position="37"/>
        <end position="153"/>
    </location>
</feature>
<dbReference type="EMBL" id="ML977504">
    <property type="protein sequence ID" value="KAF2130399.1"/>
    <property type="molecule type" value="Genomic_DNA"/>
</dbReference>
<organism evidence="2 3">
    <name type="scientific">Dothidotthia symphoricarpi CBS 119687</name>
    <dbReference type="NCBI Taxonomy" id="1392245"/>
    <lineage>
        <taxon>Eukaryota</taxon>
        <taxon>Fungi</taxon>
        <taxon>Dikarya</taxon>
        <taxon>Ascomycota</taxon>
        <taxon>Pezizomycotina</taxon>
        <taxon>Dothideomycetes</taxon>
        <taxon>Pleosporomycetidae</taxon>
        <taxon>Pleosporales</taxon>
        <taxon>Dothidotthiaceae</taxon>
        <taxon>Dothidotthia</taxon>
    </lineage>
</organism>
<feature type="compositionally biased region" description="Low complexity" evidence="1">
    <location>
        <begin position="43"/>
        <end position="153"/>
    </location>
</feature>
<dbReference type="Gene3D" id="2.60.120.260">
    <property type="entry name" value="Galactose-binding domain-like"/>
    <property type="match status" value="1"/>
</dbReference>
<proteinExistence type="predicted"/>
<dbReference type="RefSeq" id="XP_033524786.1">
    <property type="nucleotide sequence ID" value="XM_033672847.1"/>
</dbReference>